<protein>
    <submittedName>
        <fullName evidence="1">Uncharacterized protein</fullName>
    </submittedName>
</protein>
<evidence type="ECO:0000313" key="1">
    <source>
        <dbReference type="EMBL" id="MFC4159180.1"/>
    </source>
</evidence>
<dbReference type="RefSeq" id="WP_378162665.1">
    <property type="nucleotide sequence ID" value="NZ_JBHSBU010000001.1"/>
</dbReference>
<proteinExistence type="predicted"/>
<keyword evidence="2" id="KW-1185">Reference proteome</keyword>
<name>A0ABV8MPK4_9NEIS</name>
<reference evidence="2" key="1">
    <citation type="journal article" date="2019" name="Int. J. Syst. Evol. Microbiol.">
        <title>The Global Catalogue of Microorganisms (GCM) 10K type strain sequencing project: providing services to taxonomists for standard genome sequencing and annotation.</title>
        <authorList>
            <consortium name="The Broad Institute Genomics Platform"/>
            <consortium name="The Broad Institute Genome Sequencing Center for Infectious Disease"/>
            <person name="Wu L."/>
            <person name="Ma J."/>
        </authorList>
    </citation>
    <scope>NUCLEOTIDE SEQUENCE [LARGE SCALE GENOMIC DNA]</scope>
    <source>
        <strain evidence="2">LMG 29894</strain>
    </source>
</reference>
<dbReference type="Proteomes" id="UP001595791">
    <property type="component" value="Unassembled WGS sequence"/>
</dbReference>
<gene>
    <name evidence="1" type="ORF">ACFOW7_07390</name>
</gene>
<evidence type="ECO:0000313" key="2">
    <source>
        <dbReference type="Proteomes" id="UP001595791"/>
    </source>
</evidence>
<accession>A0ABV8MPK4</accession>
<sequence length="562" mass="61907">MKDLLPDSSFVPFYPQALAQPVVVWRNERLSPAVDLLQHAYCLPMEGEAASIYDSTRSKCYWGERYGGEGLGSNGGGVRCGLDGTVQVKGVGRNPLAGTRTGFWNTYGGAALEAGLREAIWGEVCHLALPHGGTRVHGLIATGTDIPYKGNEGERRARRVLIVREASLRPAHYMRAVHFAPSEEVRRDYPDEISRTRSAIGLLGRGFAAALGEPVPDAADAATLNHCLETLCRRLAAQMAAAAAKRIVHGSLNASNICLDGGWIDYDKMSTVSDYGKMLTGVQQPLLWSRHGWLAHMLAEWRFFLGKYLPRPIAADLISHEQLDECYHRELERRHRIEFLKLSGIPEAALQQLDPALCEEAFRCFRQITAAGNGEPFRLAPNGYWEMPAKMGHYHLNTVLVLATACHSPAQIDATLQADLADHRLRARFAAAYHRLIESYRALALAQGARSPDEFRLLNSLRANVMFSELYRPTLDARIDALVAEDGDLAGFVEQIVARAAWLLADPIDVLDLSHPLGRPARADRLDGLQGGSLAGIVAELPESIIPLAQKKKVVELWNTHR</sequence>
<comment type="caution">
    <text evidence="1">The sequence shown here is derived from an EMBL/GenBank/DDBJ whole genome shotgun (WGS) entry which is preliminary data.</text>
</comment>
<dbReference type="EMBL" id="JBHSBU010000001">
    <property type="protein sequence ID" value="MFC4159180.1"/>
    <property type="molecule type" value="Genomic_DNA"/>
</dbReference>
<organism evidence="1 2">
    <name type="scientific">Chitinimonas lacunae</name>
    <dbReference type="NCBI Taxonomy" id="1963018"/>
    <lineage>
        <taxon>Bacteria</taxon>
        <taxon>Pseudomonadati</taxon>
        <taxon>Pseudomonadota</taxon>
        <taxon>Betaproteobacteria</taxon>
        <taxon>Neisseriales</taxon>
        <taxon>Chitinibacteraceae</taxon>
        <taxon>Chitinimonas</taxon>
    </lineage>
</organism>